<keyword evidence="3" id="KW-1185">Reference proteome</keyword>
<dbReference type="EMBL" id="LIWG01000005">
    <property type="protein sequence ID" value="MBE3608154.1"/>
    <property type="molecule type" value="Genomic_DNA"/>
</dbReference>
<proteinExistence type="predicted"/>
<dbReference type="Proteomes" id="UP000650616">
    <property type="component" value="Unassembled WGS sequence"/>
</dbReference>
<protein>
    <submittedName>
        <fullName evidence="2">Ferrochelatase</fullName>
    </submittedName>
</protein>
<organism evidence="2 3">
    <name type="scientific">Campylobacter californiensis</name>
    <dbReference type="NCBI Taxonomy" id="1032243"/>
    <lineage>
        <taxon>Bacteria</taxon>
        <taxon>Pseudomonadati</taxon>
        <taxon>Campylobacterota</taxon>
        <taxon>Epsilonproteobacteria</taxon>
        <taxon>Campylobacterales</taxon>
        <taxon>Campylobacteraceae</taxon>
        <taxon>Campylobacter</taxon>
    </lineage>
</organism>
<evidence type="ECO:0000313" key="4">
    <source>
        <dbReference type="Proteomes" id="UP001318760"/>
    </source>
</evidence>
<dbReference type="EMBL" id="JADBHS010000014">
    <property type="protein sequence ID" value="MBE2986911.1"/>
    <property type="molecule type" value="Genomic_DNA"/>
</dbReference>
<evidence type="ECO:0000313" key="2">
    <source>
        <dbReference type="EMBL" id="MBE3608154.1"/>
    </source>
</evidence>
<dbReference type="Proteomes" id="UP001318760">
    <property type="component" value="Unassembled WGS sequence"/>
</dbReference>
<gene>
    <name evidence="1" type="ORF">CCAL12919_07235</name>
    <name evidence="2" type="ORF">CCAL9337_05345</name>
</gene>
<comment type="caution">
    <text evidence="2">The sequence shown here is derived from an EMBL/GenBank/DDBJ whole genome shotgun (WGS) entry which is preliminary data.</text>
</comment>
<name>A0AAW3ZUE1_9BACT</name>
<reference evidence="2 3" key="1">
    <citation type="submission" date="2015-08" db="EMBL/GenBank/DDBJ databases">
        <title>Comparative genomics of the Campylobacter concisus group.</title>
        <authorList>
            <person name="Yee E."/>
            <person name="Chapman M.H."/>
            <person name="Huynh S."/>
            <person name="Bono J.L."/>
            <person name="On S.L."/>
            <person name="St Leger J."/>
            <person name="Foster G."/>
            <person name="Parker C.T."/>
            <person name="Miller W.G."/>
        </authorList>
    </citation>
    <scope>NUCLEOTIDE SEQUENCE [LARGE SCALE GENOMIC DNA]</scope>
    <source>
        <strain evidence="2 3">RM9337</strain>
    </source>
</reference>
<evidence type="ECO:0000313" key="1">
    <source>
        <dbReference type="EMBL" id="MBE2986911.1"/>
    </source>
</evidence>
<dbReference type="AlphaFoldDB" id="A0AAW3ZUE1"/>
<reference evidence="1 4" key="2">
    <citation type="submission" date="2020-10" db="EMBL/GenBank/DDBJ databases">
        <title>Campylobacter californiensis sp. nov. isolated from cattle and feral swine in California.</title>
        <authorList>
            <person name="Miller W.G."/>
        </authorList>
    </citation>
    <scope>NUCLEOTIDE SEQUENCE [LARGE SCALE GENOMIC DNA]</scope>
    <source>
        <strain evidence="1 4">RM12919</strain>
    </source>
</reference>
<evidence type="ECO:0000313" key="3">
    <source>
        <dbReference type="Proteomes" id="UP000650616"/>
    </source>
</evidence>
<sequence>MTIENLVRLINGQTLNKPSVSSVLGFAFEAKNVKRGFAFMAVDADQKEIELAVKHGAYAVISDEEITPSDTEIAYIKVDNFQTALIRLMRFEATHKNLKFCSVNAVQMAILEHSSLGKNAAIIPKNLTELFYKIMSSKNGDIFFGDEIRILQRITPLYDTVWTDTKAQALNPSSIFFTTMICDDVYYQNLNIPRVFIGALCGLLHYLKQNNISFKLNDTRSLGHFEPIFIDKNFHQAPFGSSFRAIIIENDEELFAIEALYLKKNFDPSEVVICLPKDSLLQVDNAVRFENLCEIKELKNFRYMLVLSQKSEILNLLSESEIQDSLF</sequence>
<dbReference type="RefSeq" id="WP_169972070.1">
    <property type="nucleotide sequence ID" value="NZ_CP012545.1"/>
</dbReference>
<accession>A0AAW3ZUE1</accession>